<dbReference type="InterPro" id="IPR018357">
    <property type="entry name" value="Hexapep_transf_CS"/>
</dbReference>
<dbReference type="PANTHER" id="PTHR23416:SF23">
    <property type="entry name" value="ACETYLTRANSFERASE C18B11.09C-RELATED"/>
    <property type="match status" value="1"/>
</dbReference>
<dbReference type="EMBL" id="SNZH01000020">
    <property type="protein sequence ID" value="TDR38611.1"/>
    <property type="molecule type" value="Genomic_DNA"/>
</dbReference>
<dbReference type="Proteomes" id="UP000295293">
    <property type="component" value="Unassembled WGS sequence"/>
</dbReference>
<dbReference type="SUPFAM" id="SSF51161">
    <property type="entry name" value="Trimeric LpxA-like enzymes"/>
    <property type="match status" value="1"/>
</dbReference>
<evidence type="ECO:0000313" key="6">
    <source>
        <dbReference type="Proteomes" id="UP000295293"/>
    </source>
</evidence>
<dbReference type="InterPro" id="IPR001451">
    <property type="entry name" value="Hexapep"/>
</dbReference>
<keyword evidence="3" id="KW-0677">Repeat</keyword>
<evidence type="ECO:0000313" key="5">
    <source>
        <dbReference type="EMBL" id="TDR38611.1"/>
    </source>
</evidence>
<dbReference type="InterPro" id="IPR051159">
    <property type="entry name" value="Hexapeptide_acetyltransf"/>
</dbReference>
<dbReference type="InterPro" id="IPR011004">
    <property type="entry name" value="Trimer_LpxA-like_sf"/>
</dbReference>
<organism evidence="5 6">
    <name type="scientific">Tahibacter aquaticus</name>
    <dbReference type="NCBI Taxonomy" id="520092"/>
    <lineage>
        <taxon>Bacteria</taxon>
        <taxon>Pseudomonadati</taxon>
        <taxon>Pseudomonadota</taxon>
        <taxon>Gammaproteobacteria</taxon>
        <taxon>Lysobacterales</taxon>
        <taxon>Rhodanobacteraceae</taxon>
        <taxon>Tahibacter</taxon>
    </lineage>
</organism>
<evidence type="ECO:0000256" key="3">
    <source>
        <dbReference type="ARBA" id="ARBA00022737"/>
    </source>
</evidence>
<gene>
    <name evidence="5" type="ORF">DFR29_120112</name>
</gene>
<dbReference type="PANTHER" id="PTHR23416">
    <property type="entry name" value="SIALIC ACID SYNTHASE-RELATED"/>
    <property type="match status" value="1"/>
</dbReference>
<accession>A0A4R6YMI0</accession>
<keyword evidence="4" id="KW-0012">Acyltransferase</keyword>
<proteinExistence type="inferred from homology"/>
<reference evidence="5 6" key="1">
    <citation type="submission" date="2019-03" db="EMBL/GenBank/DDBJ databases">
        <title>Genomic Encyclopedia of Type Strains, Phase IV (KMG-IV): sequencing the most valuable type-strain genomes for metagenomic binning, comparative biology and taxonomic classification.</title>
        <authorList>
            <person name="Goeker M."/>
        </authorList>
    </citation>
    <scope>NUCLEOTIDE SEQUENCE [LARGE SCALE GENOMIC DNA]</scope>
    <source>
        <strain evidence="5 6">DSM 21667</strain>
    </source>
</reference>
<dbReference type="GO" id="GO:0008374">
    <property type="term" value="F:O-acyltransferase activity"/>
    <property type="evidence" value="ECO:0007669"/>
    <property type="project" value="TreeGrafter"/>
</dbReference>
<dbReference type="PROSITE" id="PS00101">
    <property type="entry name" value="HEXAPEP_TRANSFERASES"/>
    <property type="match status" value="1"/>
</dbReference>
<keyword evidence="2 5" id="KW-0808">Transferase</keyword>
<name>A0A4R6YMI0_9GAMM</name>
<comment type="similarity">
    <text evidence="1">Belongs to the transferase hexapeptide repeat family.</text>
</comment>
<evidence type="ECO:0000256" key="2">
    <source>
        <dbReference type="ARBA" id="ARBA00022679"/>
    </source>
</evidence>
<evidence type="ECO:0000256" key="4">
    <source>
        <dbReference type="ARBA" id="ARBA00023315"/>
    </source>
</evidence>
<dbReference type="GO" id="GO:0005829">
    <property type="term" value="C:cytosol"/>
    <property type="evidence" value="ECO:0007669"/>
    <property type="project" value="TreeGrafter"/>
</dbReference>
<dbReference type="Pfam" id="PF14602">
    <property type="entry name" value="Hexapep_2"/>
    <property type="match status" value="1"/>
</dbReference>
<sequence length="191" mass="20934">MYRDMHEGRPSALRRWSLRELVFFTLANHVPRLWILDRYRPLLYRLAGVRLDGRCTIHGPLSVRPYGACSQIHIGEDTFLNVDTAFTCVYDGVRIGARVQIGPRVSFETMGHGLVYVPGKGRGRTSAPIVVEDEVWIGANVVILQGVTVGRGAVVAAGAIVNRDVAPYSLVGGVPARLIRMLTRPDTDGAA</sequence>
<evidence type="ECO:0000256" key="1">
    <source>
        <dbReference type="ARBA" id="ARBA00007274"/>
    </source>
</evidence>
<dbReference type="AlphaFoldDB" id="A0A4R6YMI0"/>
<dbReference type="Gene3D" id="2.160.10.10">
    <property type="entry name" value="Hexapeptide repeat proteins"/>
    <property type="match status" value="1"/>
</dbReference>
<keyword evidence="6" id="KW-1185">Reference proteome</keyword>
<dbReference type="RefSeq" id="WP_208113716.1">
    <property type="nucleotide sequence ID" value="NZ_SNZH01000020.1"/>
</dbReference>
<protein>
    <submittedName>
        <fullName evidence="5">Maltose O-acetyltransferase</fullName>
    </submittedName>
</protein>
<comment type="caution">
    <text evidence="5">The sequence shown here is derived from an EMBL/GenBank/DDBJ whole genome shotgun (WGS) entry which is preliminary data.</text>
</comment>